<dbReference type="Pfam" id="PF16472">
    <property type="entry name" value="DUF5050"/>
    <property type="match status" value="1"/>
</dbReference>
<dbReference type="InterPro" id="IPR053369">
    <property type="entry name" value="SrfA-induced_signal"/>
</dbReference>
<dbReference type="PANTHER" id="PTHR32256:SF17">
    <property type="entry name" value="EGF-LIKE DOMAIN-CONTAINING PROTEIN"/>
    <property type="match status" value="1"/>
</dbReference>
<dbReference type="SUPFAM" id="SSF69304">
    <property type="entry name" value="Tricorn protease N-terminal domain"/>
    <property type="match status" value="1"/>
</dbReference>
<dbReference type="PANTHER" id="PTHR32256">
    <property type="match status" value="1"/>
</dbReference>
<reference evidence="2 3" key="1">
    <citation type="submission" date="2021-03" db="EMBL/GenBank/DDBJ databases">
        <title>Genomic Encyclopedia of Type Strains, Phase IV (KMG-IV): sequencing the most valuable type-strain genomes for metagenomic binning, comparative biology and taxonomic classification.</title>
        <authorList>
            <person name="Goeker M."/>
        </authorList>
    </citation>
    <scope>NUCLEOTIDE SEQUENCE [LARGE SCALE GENOMIC DNA]</scope>
    <source>
        <strain evidence="2 3">DSM 6139</strain>
    </source>
</reference>
<evidence type="ECO:0000313" key="3">
    <source>
        <dbReference type="Proteomes" id="UP001519271"/>
    </source>
</evidence>
<dbReference type="Gene3D" id="2.120.10.30">
    <property type="entry name" value="TolB, C-terminal domain"/>
    <property type="match status" value="1"/>
</dbReference>
<accession>A0ABS4G846</accession>
<gene>
    <name evidence="2" type="ORF">J2Z34_003237</name>
</gene>
<comment type="caution">
    <text evidence="2">The sequence shown here is derived from an EMBL/GenBank/DDBJ whole genome shotgun (WGS) entry which is preliminary data.</text>
</comment>
<evidence type="ECO:0000259" key="1">
    <source>
        <dbReference type="Pfam" id="PF16472"/>
    </source>
</evidence>
<dbReference type="Proteomes" id="UP001519271">
    <property type="component" value="Unassembled WGS sequence"/>
</dbReference>
<keyword evidence="3" id="KW-1185">Reference proteome</keyword>
<protein>
    <recommendedName>
        <fullName evidence="1">Prolow-density lipoprotein receptor-related protein 1-like beta-propeller domain-containing protein</fullName>
    </recommendedName>
</protein>
<dbReference type="InterPro" id="IPR032485">
    <property type="entry name" value="LRP1-like_beta_prop"/>
</dbReference>
<dbReference type="RefSeq" id="WP_209460882.1">
    <property type="nucleotide sequence ID" value="NZ_JAGGKC010000037.1"/>
</dbReference>
<dbReference type="PROSITE" id="PS51257">
    <property type="entry name" value="PROKAR_LIPOPROTEIN"/>
    <property type="match status" value="1"/>
</dbReference>
<evidence type="ECO:0000313" key="2">
    <source>
        <dbReference type="EMBL" id="MBP1920722.1"/>
    </source>
</evidence>
<name>A0ABS4G846_9CLOT</name>
<organism evidence="2 3">
    <name type="scientific">Youngiibacter multivorans</name>
    <dbReference type="NCBI Taxonomy" id="937251"/>
    <lineage>
        <taxon>Bacteria</taxon>
        <taxon>Bacillati</taxon>
        <taxon>Bacillota</taxon>
        <taxon>Clostridia</taxon>
        <taxon>Eubacteriales</taxon>
        <taxon>Clostridiaceae</taxon>
        <taxon>Youngiibacter</taxon>
    </lineage>
</organism>
<sequence length="578" mass="65297">MEGKIRISILAAILFAILFLSACSSTGSNSRKMGNTNSNISNGGMSVMHDGWLYFMNYSDKNALYKVKPDGTGEAKVSDDMAYYLNSYGDWIYYCNGSDGNKIYKMKPDGTEKTLVIDNIAQNIIVAEDWIYYINYTDEKNTEEFRRIFKVKTDGTDRQKVNSEDSMAFNMDSDWIYFNNNSDQKLYKLKTDGSGQLKVSEAMTLSFSIFGDHIYYVDSSDGNNKLWRMKLDGTGGEMLTEEKVSAFNASGEWIYYGNTQFDTVGLELKKMKLDGKEATVINDDDPMSINVNDDMLVYLGFDFTSFGIKQTIMKSDGSGKKDYVFVQTPQAQDFERHQMNEKAQGGPITVIVTSAYSTNILKNDEPGFEATVFDNVTDGAYLFVNMEVWNESSEDIDLYRRTGIIPEIDAMGLAVYWSTLGEITDEQLNDNINFHLKLAEFGEHIIVKANDIMRVQAYCELSEPDYPVYLGLFDGETADPLAVVEVLPGAEHYVTSWSQSYEIIMDRFPGYDITQLGGVGYKMADDTEETIYYGFELKKSGETKVEHYLVKRDTGVIYIGAFDDKMPDYPAVPIKPLD</sequence>
<dbReference type="InterPro" id="IPR011042">
    <property type="entry name" value="6-blade_b-propeller_TolB-like"/>
</dbReference>
<dbReference type="EMBL" id="JAGGKC010000037">
    <property type="protein sequence ID" value="MBP1920722.1"/>
    <property type="molecule type" value="Genomic_DNA"/>
</dbReference>
<feature type="domain" description="Prolow-density lipoprotein receptor-related protein 1-like beta-propeller" evidence="1">
    <location>
        <begin position="35"/>
        <end position="298"/>
    </location>
</feature>
<proteinExistence type="predicted"/>